<dbReference type="PROSITE" id="PS00070">
    <property type="entry name" value="ALDEHYDE_DEHYDR_CYS"/>
    <property type="match status" value="1"/>
</dbReference>
<reference evidence="9" key="1">
    <citation type="journal article" date="2020" name="Fungal Divers.">
        <title>Resolving the Mortierellaceae phylogeny through synthesis of multi-gene phylogenetics and phylogenomics.</title>
        <authorList>
            <person name="Vandepol N."/>
            <person name="Liber J."/>
            <person name="Desiro A."/>
            <person name="Na H."/>
            <person name="Kennedy M."/>
            <person name="Barry K."/>
            <person name="Grigoriev I.V."/>
            <person name="Miller A.N."/>
            <person name="O'Donnell K."/>
            <person name="Stajich J.E."/>
            <person name="Bonito G."/>
        </authorList>
    </citation>
    <scope>NUCLEOTIDE SEQUENCE</scope>
    <source>
        <strain evidence="9">KOD1015</strain>
    </source>
</reference>
<dbReference type="GO" id="GO:0008237">
    <property type="term" value="F:metallopeptidase activity"/>
    <property type="evidence" value="ECO:0007669"/>
    <property type="project" value="InterPro"/>
</dbReference>
<dbReference type="CDD" id="cd07085">
    <property type="entry name" value="ALDH_F6_MMSDH"/>
    <property type="match status" value="1"/>
</dbReference>
<dbReference type="Gene3D" id="1.20.58.80">
    <property type="entry name" value="Phosphotransferase system, lactose/cellobiose-type IIA subunit"/>
    <property type="match status" value="1"/>
</dbReference>
<dbReference type="SUPFAM" id="SSF140856">
    <property type="entry name" value="USP8 N-terminal domain-like"/>
    <property type="match status" value="1"/>
</dbReference>
<evidence type="ECO:0000256" key="5">
    <source>
        <dbReference type="SAM" id="MobiDB-lite"/>
    </source>
</evidence>
<sequence>MHGAKVEKCYSRQELNAKATVMVVDSTPIRFYLRTAEHLYKQASVYQAEGDIQTCYILYLRFCNLVITELRKHSEYSSPTYKAAILGLKKIQYPEHHRRQPLPIQHPVLTPTRPPAPTPPPVPTSPFASTPSPVPSISQYGNEIAPRGPPPALPKKPVIFNDQQPPKLPPKISLEEDIHDFTEGLRTLIVPVRLLDRFLNIVRPNTVKKLETCGILAGILSRNKLTVTTLIIPKQTATSDTCSTTNEDELFEFQSNRDLMTLGWIHLMLPEAIAIVCAPKFEKELTDPPGLQVITNCRQKALFHQHPGEDDIYTLFINGEFVDSKTDKWIELRNPATQELVTLVPEATPEELKLAADSAAEAFKTWKKTSILHRQRKMLDLQLLIRENMDRIAHSITLEQGKTLADARGDVLRGLQVVEASCAIPHLLLGDNLEVATDMDTYTIREPLGVVAGITPFNFPAMIPLWMFPLANVIGNTCVLKPSEKDPGATMILAELAQKAGIPAGVLNIVHGARDTVNFICDNEHIKAISFVGSDQAGHYIHERGSRNGKRVQANLGAKNHGIIMPDANKNHTLNQLTGAAFGAAGQRCMALSTVVFVGKAKEWLPELVERAKNLKVTSGFEADADLGPLISPESLSRVERLIASGVKEGADLILDGRGLVVPKYEKGNFIGPTILTNVKPNMECYREEIFGPVLVCLNADTLDEAIEIVNSNQYGNGTAIFTQSGATARKFTSEVDAGQVGVNVPIPVPLPMFSFTG</sequence>
<feature type="region of interest" description="Disordered" evidence="5">
    <location>
        <begin position="104"/>
        <end position="167"/>
    </location>
</feature>
<organism evidence="9 10">
    <name type="scientific">Lunasporangiospora selenospora</name>
    <dbReference type="NCBI Taxonomy" id="979761"/>
    <lineage>
        <taxon>Eukaryota</taxon>
        <taxon>Fungi</taxon>
        <taxon>Fungi incertae sedis</taxon>
        <taxon>Mucoromycota</taxon>
        <taxon>Mortierellomycotina</taxon>
        <taxon>Mortierellomycetes</taxon>
        <taxon>Mortierellales</taxon>
        <taxon>Mortierellaceae</taxon>
        <taxon>Lunasporangiospora</taxon>
    </lineage>
</organism>
<feature type="domain" description="JAB1/MPN/MOV34 metalloenzyme" evidence="7">
    <location>
        <begin position="185"/>
        <end position="266"/>
    </location>
</feature>
<dbReference type="InterPro" id="IPR016161">
    <property type="entry name" value="Ald_DH/histidinol_DH"/>
</dbReference>
<accession>A0A9P6FTT6</accession>
<keyword evidence="4" id="KW-0520">NAD</keyword>
<dbReference type="Gene3D" id="3.40.309.10">
    <property type="entry name" value="Aldehyde Dehydrogenase, Chain A, domain 2"/>
    <property type="match status" value="1"/>
</dbReference>
<dbReference type="AlphaFoldDB" id="A0A9P6FTT6"/>
<dbReference type="InterPro" id="IPR015063">
    <property type="entry name" value="USP8_dimer"/>
</dbReference>
<dbReference type="GO" id="GO:0005739">
    <property type="term" value="C:mitochondrion"/>
    <property type="evidence" value="ECO:0007669"/>
    <property type="project" value="TreeGrafter"/>
</dbReference>
<dbReference type="FunFam" id="3.40.309.10:FF:000002">
    <property type="entry name" value="Methylmalonate-semialdehyde dehydrogenase (Acylating)"/>
    <property type="match status" value="1"/>
</dbReference>
<proteinExistence type="inferred from homology"/>
<dbReference type="Pfam" id="PF00171">
    <property type="entry name" value="Aldedh"/>
    <property type="match status" value="1"/>
</dbReference>
<dbReference type="OrthoDB" id="310895at2759"/>
<keyword evidence="3" id="KW-0560">Oxidoreductase</keyword>
<evidence type="ECO:0000313" key="9">
    <source>
        <dbReference type="EMBL" id="KAF9581329.1"/>
    </source>
</evidence>
<dbReference type="SUPFAM" id="SSF53720">
    <property type="entry name" value="ALDH-like"/>
    <property type="match status" value="1"/>
</dbReference>
<name>A0A9P6FTT6_9FUNG</name>
<keyword evidence="10" id="KW-1185">Reference proteome</keyword>
<dbReference type="Pfam" id="PF01398">
    <property type="entry name" value="JAB"/>
    <property type="match status" value="1"/>
</dbReference>
<dbReference type="InterPro" id="IPR015590">
    <property type="entry name" value="Aldehyde_DH_dom"/>
</dbReference>
<evidence type="ECO:0000256" key="3">
    <source>
        <dbReference type="ARBA" id="ARBA00023002"/>
    </source>
</evidence>
<evidence type="ECO:0000256" key="4">
    <source>
        <dbReference type="ARBA" id="ARBA00023027"/>
    </source>
</evidence>
<dbReference type="InterPro" id="IPR000555">
    <property type="entry name" value="JAMM/MPN+_dom"/>
</dbReference>
<dbReference type="EC" id="1.2.1.27" evidence="2"/>
<evidence type="ECO:0000259" key="8">
    <source>
        <dbReference type="Pfam" id="PF08969"/>
    </source>
</evidence>
<evidence type="ECO:0000259" key="6">
    <source>
        <dbReference type="Pfam" id="PF00171"/>
    </source>
</evidence>
<comment type="similarity">
    <text evidence="1">Belongs to the aldehyde dehydrogenase family.</text>
</comment>
<feature type="compositionally biased region" description="Pro residues" evidence="5">
    <location>
        <begin position="112"/>
        <end position="124"/>
    </location>
</feature>
<dbReference type="PANTHER" id="PTHR43866">
    <property type="entry name" value="MALONATE-SEMIALDEHYDE DEHYDROGENASE"/>
    <property type="match status" value="1"/>
</dbReference>
<evidence type="ECO:0000256" key="2">
    <source>
        <dbReference type="ARBA" id="ARBA00013048"/>
    </source>
</evidence>
<dbReference type="NCBIfam" id="TIGR01722">
    <property type="entry name" value="MMSDH"/>
    <property type="match status" value="1"/>
</dbReference>
<dbReference type="InterPro" id="IPR016160">
    <property type="entry name" value="Ald_DH_CS_CYS"/>
</dbReference>
<dbReference type="GO" id="GO:0004491">
    <property type="term" value="F:methylmalonate-semialdehyde dehydrogenase (acylating, NAD) activity"/>
    <property type="evidence" value="ECO:0007669"/>
    <property type="project" value="UniProtKB-EC"/>
</dbReference>
<dbReference type="GO" id="GO:0006574">
    <property type="term" value="P:L-valine catabolic process"/>
    <property type="evidence" value="ECO:0007669"/>
    <property type="project" value="TreeGrafter"/>
</dbReference>
<dbReference type="FunFam" id="3.40.605.10:FF:000003">
    <property type="entry name" value="Methylmalonate-semialdehyde dehydrogenase [acylating]"/>
    <property type="match status" value="1"/>
</dbReference>
<protein>
    <recommendedName>
        <fullName evidence="2">methylmalonate-semialdehyde dehydrogenase (CoA acylating)</fullName>
        <ecNumber evidence="2">1.2.1.27</ecNumber>
    </recommendedName>
</protein>
<dbReference type="Gene3D" id="3.40.140.10">
    <property type="entry name" value="Cytidine Deaminase, domain 2"/>
    <property type="match status" value="2"/>
</dbReference>
<dbReference type="Proteomes" id="UP000780801">
    <property type="component" value="Unassembled WGS sequence"/>
</dbReference>
<dbReference type="EMBL" id="JAABOA010001552">
    <property type="protein sequence ID" value="KAF9581329.1"/>
    <property type="molecule type" value="Genomic_DNA"/>
</dbReference>
<dbReference type="InterPro" id="IPR016162">
    <property type="entry name" value="Ald_DH_N"/>
</dbReference>
<dbReference type="InterPro" id="IPR010061">
    <property type="entry name" value="MeMal-semiAld_DH"/>
</dbReference>
<evidence type="ECO:0000313" key="10">
    <source>
        <dbReference type="Proteomes" id="UP000780801"/>
    </source>
</evidence>
<evidence type="ECO:0000259" key="7">
    <source>
        <dbReference type="Pfam" id="PF01398"/>
    </source>
</evidence>
<feature type="non-terminal residue" evidence="9">
    <location>
        <position position="1"/>
    </location>
</feature>
<evidence type="ECO:0000256" key="1">
    <source>
        <dbReference type="ARBA" id="ARBA00009986"/>
    </source>
</evidence>
<dbReference type="Gene3D" id="3.40.605.10">
    <property type="entry name" value="Aldehyde Dehydrogenase, Chain A, domain 1"/>
    <property type="match status" value="1"/>
</dbReference>
<dbReference type="GO" id="GO:0006210">
    <property type="term" value="P:thymine catabolic process"/>
    <property type="evidence" value="ECO:0007669"/>
    <property type="project" value="TreeGrafter"/>
</dbReference>
<gene>
    <name evidence="9" type="primary">ALDH6A1</name>
    <name evidence="9" type="ORF">BGW38_001697</name>
</gene>
<dbReference type="SUPFAM" id="SSF102712">
    <property type="entry name" value="JAB1/MPN domain"/>
    <property type="match status" value="1"/>
</dbReference>
<dbReference type="PANTHER" id="PTHR43866:SF3">
    <property type="entry name" value="METHYLMALONATE-SEMIALDEHYDE DEHYDROGENASE [ACYLATING], MITOCHONDRIAL"/>
    <property type="match status" value="1"/>
</dbReference>
<feature type="domain" description="Aldehyde dehydrogenase" evidence="6">
    <location>
        <begin position="321"/>
        <end position="758"/>
    </location>
</feature>
<dbReference type="Pfam" id="PF08969">
    <property type="entry name" value="USP8_dimer"/>
    <property type="match status" value="1"/>
</dbReference>
<dbReference type="InterPro" id="IPR016163">
    <property type="entry name" value="Ald_DH_C"/>
</dbReference>
<comment type="caution">
    <text evidence="9">The sequence shown here is derived from an EMBL/GenBank/DDBJ whole genome shotgun (WGS) entry which is preliminary data.</text>
</comment>
<feature type="domain" description="USP8 dimerisation" evidence="8">
    <location>
        <begin position="12"/>
        <end position="82"/>
    </location>
</feature>